<evidence type="ECO:0000256" key="4">
    <source>
        <dbReference type="ARBA" id="ARBA00023027"/>
    </source>
</evidence>
<evidence type="ECO:0000259" key="7">
    <source>
        <dbReference type="Pfam" id="PF02826"/>
    </source>
</evidence>
<keyword evidence="3 5" id="KW-0560">Oxidoreductase</keyword>
<dbReference type="GO" id="GO:0008652">
    <property type="term" value="P:amino acid biosynthetic process"/>
    <property type="evidence" value="ECO:0007669"/>
    <property type="project" value="UniProtKB-KW"/>
</dbReference>
<evidence type="ECO:0000313" key="8">
    <source>
        <dbReference type="EMBL" id="KAA2237204.1"/>
    </source>
</evidence>
<keyword evidence="2" id="KW-0028">Amino-acid biosynthesis</keyword>
<reference evidence="8 9" key="2">
    <citation type="submission" date="2019-09" db="EMBL/GenBank/DDBJ databases">
        <authorList>
            <person name="Jin C."/>
        </authorList>
    </citation>
    <scope>NUCLEOTIDE SEQUENCE [LARGE SCALE GENOMIC DNA]</scope>
    <source>
        <strain evidence="8 9">BN140002</strain>
    </source>
</reference>
<name>A0A5B2VE14_9HYPH</name>
<dbReference type="RefSeq" id="WP_149816885.1">
    <property type="nucleotide sequence ID" value="NZ_VUOA01000019.1"/>
</dbReference>
<reference evidence="8 9" key="1">
    <citation type="submission" date="2019-09" db="EMBL/GenBank/DDBJ databases">
        <title>Salinarimonas rosea gen. nov., sp. nov., a new member of the a-2 subgroup of the Proteobacteria.</title>
        <authorList>
            <person name="Liu J."/>
        </authorList>
    </citation>
    <scope>NUCLEOTIDE SEQUENCE [LARGE SCALE GENOMIC DNA]</scope>
    <source>
        <strain evidence="8 9">BN140002</strain>
    </source>
</reference>
<dbReference type="GO" id="GO:0051287">
    <property type="term" value="F:NAD binding"/>
    <property type="evidence" value="ECO:0007669"/>
    <property type="project" value="InterPro"/>
</dbReference>
<dbReference type="PROSITE" id="PS00065">
    <property type="entry name" value="D_2_HYDROXYACID_DH_1"/>
    <property type="match status" value="1"/>
</dbReference>
<dbReference type="Gene3D" id="3.40.50.720">
    <property type="entry name" value="NAD(P)-binding Rossmann-like Domain"/>
    <property type="match status" value="2"/>
</dbReference>
<evidence type="ECO:0000259" key="6">
    <source>
        <dbReference type="Pfam" id="PF00389"/>
    </source>
</evidence>
<dbReference type="Proteomes" id="UP000323142">
    <property type="component" value="Unassembled WGS sequence"/>
</dbReference>
<evidence type="ECO:0000256" key="3">
    <source>
        <dbReference type="ARBA" id="ARBA00023002"/>
    </source>
</evidence>
<dbReference type="InterPro" id="IPR029752">
    <property type="entry name" value="D-isomer_DH_CS1"/>
</dbReference>
<dbReference type="InterPro" id="IPR036291">
    <property type="entry name" value="NAD(P)-bd_dom_sf"/>
</dbReference>
<accession>A0A5B2VE14</accession>
<evidence type="ECO:0000256" key="1">
    <source>
        <dbReference type="ARBA" id="ARBA00005854"/>
    </source>
</evidence>
<dbReference type="AlphaFoldDB" id="A0A5B2VE14"/>
<comment type="similarity">
    <text evidence="1 5">Belongs to the D-isomer specific 2-hydroxyacid dehydrogenase family.</text>
</comment>
<feature type="domain" description="D-isomer specific 2-hydroxyacid dehydrogenase catalytic" evidence="6">
    <location>
        <begin position="18"/>
        <end position="320"/>
    </location>
</feature>
<dbReference type="Pfam" id="PF00389">
    <property type="entry name" value="2-Hacid_dh"/>
    <property type="match status" value="1"/>
</dbReference>
<dbReference type="PANTHER" id="PTHR42789">
    <property type="entry name" value="D-ISOMER SPECIFIC 2-HYDROXYACID DEHYDROGENASE FAMILY PROTEIN (AFU_ORTHOLOGUE AFUA_6G10090)"/>
    <property type="match status" value="1"/>
</dbReference>
<protein>
    <submittedName>
        <fullName evidence="8">D-2-hydroxyacid dehydrogenase family protein</fullName>
    </submittedName>
</protein>
<organism evidence="8 9">
    <name type="scientific">Salinarimonas soli</name>
    <dbReference type="NCBI Taxonomy" id="1638099"/>
    <lineage>
        <taxon>Bacteria</taxon>
        <taxon>Pseudomonadati</taxon>
        <taxon>Pseudomonadota</taxon>
        <taxon>Alphaproteobacteria</taxon>
        <taxon>Hyphomicrobiales</taxon>
        <taxon>Salinarimonadaceae</taxon>
        <taxon>Salinarimonas</taxon>
    </lineage>
</organism>
<dbReference type="SUPFAM" id="SSF51735">
    <property type="entry name" value="NAD(P)-binding Rossmann-fold domains"/>
    <property type="match status" value="1"/>
</dbReference>
<evidence type="ECO:0000256" key="5">
    <source>
        <dbReference type="RuleBase" id="RU003719"/>
    </source>
</evidence>
<sequence>MSRVRIAVLDDTQDVALGSADWSALEDRAEITVFREPFADEDAAARALAPFAVLVPMRERTPFPASLIARLPALRLVALTGARAPSLDVAACTAHGVLVCNTAMDSAAATAELAFALILACARAIPGADAAMRAGGWHGGVPLGTVLAGKRLGVLGLGKLGSRVAGYGRAFGMEVVAWSQNLTAEAASAGGARLVSKEELFAASDVVSIHLVLSERTRGLVGGPELAAMRDGAILVNTSRGPIVDEAALLAELARGRLRAGLDVFDREPLPAGHPLRSMGNVVLTPHLGYATASVFAQVYRESVENIDAFLAGRPIRVVNPDALGRHAR</sequence>
<dbReference type="InterPro" id="IPR050857">
    <property type="entry name" value="D-2-hydroxyacid_DH"/>
</dbReference>
<dbReference type="InterPro" id="IPR029753">
    <property type="entry name" value="D-isomer_DH_CS"/>
</dbReference>
<dbReference type="InterPro" id="IPR006140">
    <property type="entry name" value="D-isomer_DH_NAD-bd"/>
</dbReference>
<keyword evidence="4" id="KW-0520">NAD</keyword>
<evidence type="ECO:0000256" key="2">
    <source>
        <dbReference type="ARBA" id="ARBA00022605"/>
    </source>
</evidence>
<gene>
    <name evidence="8" type="ORF">F0L46_09315</name>
</gene>
<proteinExistence type="inferred from homology"/>
<dbReference type="SUPFAM" id="SSF52283">
    <property type="entry name" value="Formate/glycerate dehydrogenase catalytic domain-like"/>
    <property type="match status" value="1"/>
</dbReference>
<feature type="domain" description="D-isomer specific 2-hydroxyacid dehydrogenase NAD-binding" evidence="7">
    <location>
        <begin position="115"/>
        <end position="289"/>
    </location>
</feature>
<keyword evidence="9" id="KW-1185">Reference proteome</keyword>
<comment type="caution">
    <text evidence="8">The sequence shown here is derived from an EMBL/GenBank/DDBJ whole genome shotgun (WGS) entry which is preliminary data.</text>
</comment>
<dbReference type="PANTHER" id="PTHR42789:SF1">
    <property type="entry name" value="D-ISOMER SPECIFIC 2-HYDROXYACID DEHYDROGENASE FAMILY PROTEIN (AFU_ORTHOLOGUE AFUA_6G10090)"/>
    <property type="match status" value="1"/>
</dbReference>
<dbReference type="CDD" id="cd12169">
    <property type="entry name" value="PGDH_like_1"/>
    <property type="match status" value="1"/>
</dbReference>
<dbReference type="EMBL" id="VUOA01000019">
    <property type="protein sequence ID" value="KAA2237204.1"/>
    <property type="molecule type" value="Genomic_DNA"/>
</dbReference>
<evidence type="ECO:0000313" key="9">
    <source>
        <dbReference type="Proteomes" id="UP000323142"/>
    </source>
</evidence>
<dbReference type="PROSITE" id="PS00671">
    <property type="entry name" value="D_2_HYDROXYACID_DH_3"/>
    <property type="match status" value="1"/>
</dbReference>
<dbReference type="OrthoDB" id="9793626at2"/>
<dbReference type="Pfam" id="PF02826">
    <property type="entry name" value="2-Hacid_dh_C"/>
    <property type="match status" value="1"/>
</dbReference>
<dbReference type="InterPro" id="IPR006139">
    <property type="entry name" value="D-isomer_2_OHA_DH_cat_dom"/>
</dbReference>
<dbReference type="GO" id="GO:0016616">
    <property type="term" value="F:oxidoreductase activity, acting on the CH-OH group of donors, NAD or NADP as acceptor"/>
    <property type="evidence" value="ECO:0007669"/>
    <property type="project" value="InterPro"/>
</dbReference>